<dbReference type="GO" id="GO:0005525">
    <property type="term" value="F:GTP binding"/>
    <property type="evidence" value="ECO:0007669"/>
    <property type="project" value="UniProtKB-KW"/>
</dbReference>
<dbReference type="FunFam" id="3.40.50.300:FF:000983">
    <property type="entry name" value="Rho family GTPase"/>
    <property type="match status" value="1"/>
</dbReference>
<organism evidence="11">
    <name type="scientific">Blastobotrys adeninivorans</name>
    <name type="common">Yeast</name>
    <name type="synonym">Arxula adeninivorans</name>
    <dbReference type="NCBI Taxonomy" id="409370"/>
    <lineage>
        <taxon>Eukaryota</taxon>
        <taxon>Fungi</taxon>
        <taxon>Dikarya</taxon>
        <taxon>Ascomycota</taxon>
        <taxon>Saccharomycotina</taxon>
        <taxon>Dipodascomycetes</taxon>
        <taxon>Dipodascales</taxon>
        <taxon>Trichomonascaceae</taxon>
        <taxon>Blastobotrys</taxon>
    </lineage>
</organism>
<dbReference type="Gene3D" id="3.40.50.300">
    <property type="entry name" value="P-loop containing nucleotide triphosphate hydrolases"/>
    <property type="match status" value="1"/>
</dbReference>
<evidence type="ECO:0000256" key="6">
    <source>
        <dbReference type="ARBA" id="ARBA00023134"/>
    </source>
</evidence>
<evidence type="ECO:0000256" key="5">
    <source>
        <dbReference type="ARBA" id="ARBA00022741"/>
    </source>
</evidence>
<keyword evidence="9" id="KW-0636">Prenylation</keyword>
<dbReference type="InterPro" id="IPR003578">
    <property type="entry name" value="Small_GTPase_Rho"/>
</dbReference>
<dbReference type="PhylomeDB" id="A0A060T0L4"/>
<dbReference type="Pfam" id="PF00071">
    <property type="entry name" value="Ras"/>
    <property type="match status" value="1"/>
</dbReference>
<reference evidence="11" key="2">
    <citation type="submission" date="2014-06" db="EMBL/GenBank/DDBJ databases">
        <title>The complete genome of Blastobotrys (Arxula) adeninivorans LS3 - a yeast of biotechnological interest.</title>
        <authorList>
            <person name="Kunze G."/>
            <person name="Gaillardin C."/>
            <person name="Czernicka M."/>
            <person name="Durrens P."/>
            <person name="Martin T."/>
            <person name="Boer E."/>
            <person name="Gabaldon T."/>
            <person name="Cruz J."/>
            <person name="Talla E."/>
            <person name="Marck C."/>
            <person name="Goffeau A."/>
            <person name="Barbe V."/>
            <person name="Baret P."/>
            <person name="Baronian K."/>
            <person name="Beier S."/>
            <person name="Bleykasten C."/>
            <person name="Bode R."/>
            <person name="Casaregola S."/>
            <person name="Despons L."/>
            <person name="Fairhead C."/>
            <person name="Giersberg M."/>
            <person name="Gierski P."/>
            <person name="Hahnel U."/>
            <person name="Hartmann A."/>
            <person name="Jankowska D."/>
            <person name="Jubin C."/>
            <person name="Jung P."/>
            <person name="Lafontaine I."/>
            <person name="Leh-Louis V."/>
            <person name="Lemaire M."/>
            <person name="Marcet-Houben M."/>
            <person name="Mascher M."/>
            <person name="Morel G."/>
            <person name="Richard G.-F."/>
            <person name="Riechen J."/>
            <person name="Sacerdot C."/>
            <person name="Sarkar A."/>
            <person name="Savel G."/>
            <person name="Schacherer J."/>
            <person name="Sherman D."/>
            <person name="Straub M.-L."/>
            <person name="Stein N."/>
            <person name="Thierry A."/>
            <person name="Trautwein-Schult A."/>
            <person name="Westhof E."/>
            <person name="Worch S."/>
            <person name="Dujon B."/>
            <person name="Souciet J.-L."/>
            <person name="Wincker P."/>
            <person name="Scholz U."/>
            <person name="Neuveglise N."/>
        </authorList>
    </citation>
    <scope>NUCLEOTIDE SEQUENCE</scope>
    <source>
        <strain evidence="11">LS3</strain>
    </source>
</reference>
<dbReference type="PROSITE" id="PS51420">
    <property type="entry name" value="RHO"/>
    <property type="match status" value="1"/>
</dbReference>
<name>A0A060T0L4_BLAAD</name>
<dbReference type="PROSITE" id="PS51421">
    <property type="entry name" value="RAS"/>
    <property type="match status" value="1"/>
</dbReference>
<protein>
    <submittedName>
        <fullName evidence="11">ARAD1C09130p</fullName>
    </submittedName>
</protein>
<dbReference type="AlphaFoldDB" id="A0A060T0L4"/>
<evidence type="ECO:0000256" key="10">
    <source>
        <dbReference type="SAM" id="MobiDB-lite"/>
    </source>
</evidence>
<feature type="compositionally biased region" description="Pro residues" evidence="10">
    <location>
        <begin position="188"/>
        <end position="199"/>
    </location>
</feature>
<dbReference type="InterPro" id="IPR001806">
    <property type="entry name" value="Small_GTPase"/>
</dbReference>
<evidence type="ECO:0000313" key="11">
    <source>
        <dbReference type="EMBL" id="CDP34294.1"/>
    </source>
</evidence>
<reference evidence="11" key="1">
    <citation type="submission" date="2014-02" db="EMBL/GenBank/DDBJ databases">
        <authorList>
            <person name="Genoscope - CEA"/>
        </authorList>
    </citation>
    <scope>NUCLEOTIDE SEQUENCE</scope>
    <source>
        <strain evidence="11">LS3</strain>
    </source>
</reference>
<dbReference type="EMBL" id="HG937693">
    <property type="protein sequence ID" value="CDP34294.1"/>
    <property type="molecule type" value="Genomic_DNA"/>
</dbReference>
<dbReference type="SMART" id="SM00175">
    <property type="entry name" value="RAB"/>
    <property type="match status" value="1"/>
</dbReference>
<evidence type="ECO:0000256" key="9">
    <source>
        <dbReference type="ARBA" id="ARBA00023289"/>
    </source>
</evidence>
<keyword evidence="4" id="KW-0488">Methylation</keyword>
<evidence type="ECO:0000256" key="4">
    <source>
        <dbReference type="ARBA" id="ARBA00022481"/>
    </source>
</evidence>
<dbReference type="InterPro" id="IPR005225">
    <property type="entry name" value="Small_GTP-bd"/>
</dbReference>
<feature type="compositionally biased region" description="Low complexity" evidence="10">
    <location>
        <begin position="277"/>
        <end position="296"/>
    </location>
</feature>
<dbReference type="InterPro" id="IPR027417">
    <property type="entry name" value="P-loop_NTPase"/>
</dbReference>
<evidence type="ECO:0000256" key="3">
    <source>
        <dbReference type="ARBA" id="ARBA00022475"/>
    </source>
</evidence>
<keyword evidence="8" id="KW-0449">Lipoprotein</keyword>
<comment type="subcellular location">
    <subcellularLocation>
        <location evidence="1">Cell membrane</location>
        <topology evidence="1">Lipid-anchor</topology>
        <orientation evidence="1">Cytoplasmic side</orientation>
    </subcellularLocation>
</comment>
<dbReference type="SMART" id="SM00174">
    <property type="entry name" value="RHO"/>
    <property type="match status" value="1"/>
</dbReference>
<feature type="region of interest" description="Disordered" evidence="10">
    <location>
        <begin position="256"/>
        <end position="326"/>
    </location>
</feature>
<dbReference type="GO" id="GO:0007264">
    <property type="term" value="P:small GTPase-mediated signal transduction"/>
    <property type="evidence" value="ECO:0007669"/>
    <property type="project" value="InterPro"/>
</dbReference>
<dbReference type="GO" id="GO:0003924">
    <property type="term" value="F:GTPase activity"/>
    <property type="evidence" value="ECO:0007669"/>
    <property type="project" value="InterPro"/>
</dbReference>
<feature type="compositionally biased region" description="Basic and acidic residues" evidence="10">
    <location>
        <begin position="256"/>
        <end position="265"/>
    </location>
</feature>
<dbReference type="SUPFAM" id="SSF52540">
    <property type="entry name" value="P-loop containing nucleoside triphosphate hydrolases"/>
    <property type="match status" value="1"/>
</dbReference>
<dbReference type="GO" id="GO:0005886">
    <property type="term" value="C:plasma membrane"/>
    <property type="evidence" value="ECO:0007669"/>
    <property type="project" value="UniProtKB-SubCell"/>
</dbReference>
<feature type="region of interest" description="Disordered" evidence="10">
    <location>
        <begin position="187"/>
        <end position="217"/>
    </location>
</feature>
<dbReference type="PANTHER" id="PTHR24072">
    <property type="entry name" value="RHO FAMILY GTPASE"/>
    <property type="match status" value="1"/>
</dbReference>
<keyword evidence="5" id="KW-0547">Nucleotide-binding</keyword>
<feature type="compositionally biased region" description="Basic residues" evidence="10">
    <location>
        <begin position="266"/>
        <end position="276"/>
    </location>
</feature>
<dbReference type="SMART" id="SM00176">
    <property type="entry name" value="RAN"/>
    <property type="match status" value="1"/>
</dbReference>
<comment type="similarity">
    <text evidence="2">Belongs to the small GTPase superfamily. Rho family.</text>
</comment>
<keyword evidence="7" id="KW-0472">Membrane</keyword>
<gene>
    <name evidence="11" type="ORF">GNLVRS02_ARAD1C09130g</name>
</gene>
<keyword evidence="3" id="KW-1003">Cell membrane</keyword>
<dbReference type="NCBIfam" id="TIGR00231">
    <property type="entry name" value="small_GTP"/>
    <property type="match status" value="1"/>
</dbReference>
<dbReference type="PROSITE" id="PS51419">
    <property type="entry name" value="RAB"/>
    <property type="match status" value="1"/>
</dbReference>
<feature type="compositionally biased region" description="Polar residues" evidence="10">
    <location>
        <begin position="204"/>
        <end position="217"/>
    </location>
</feature>
<evidence type="ECO:0000256" key="2">
    <source>
        <dbReference type="ARBA" id="ARBA00010142"/>
    </source>
</evidence>
<evidence type="ECO:0000256" key="7">
    <source>
        <dbReference type="ARBA" id="ARBA00023136"/>
    </source>
</evidence>
<dbReference type="SMART" id="SM00173">
    <property type="entry name" value="RAS"/>
    <property type="match status" value="1"/>
</dbReference>
<sequence length="337" mass="36784">MPVQGPREPKFPSYSSRYSQPVPVQDENEAYAPPPPSSPKRTPEKKTSSPSDDNSDPLASLPADAHVKLVCVGDGGCGKTCLLVTYAHGSFPERYVPTVFENYLSKVRSPSGKVIELALWDTAGQEEYDRLRALSYPEANVVLVCFAIDSPVSLENVYDKWIPEVAHHCPDVPIIIVGLKSDLRPRHPLPQSPAVPPGSPGASITRSGSSRTLSAEQGNTAAVQCGAEMYMECSARTGKGVNDIFSTAMSIVLGERQRIPSDRMRNRQVSRQKRQQLRQQEQQQGQQEHQGYQTQQEKASYSQGVPGKGHAQGSLAAGAGKDGHKSIKRRLRKCVIV</sequence>
<accession>A0A060T0L4</accession>
<proteinExistence type="inferred from homology"/>
<feature type="region of interest" description="Disordered" evidence="10">
    <location>
        <begin position="1"/>
        <end position="59"/>
    </location>
</feature>
<evidence type="ECO:0000256" key="1">
    <source>
        <dbReference type="ARBA" id="ARBA00004342"/>
    </source>
</evidence>
<dbReference type="PRINTS" id="PR00449">
    <property type="entry name" value="RASTRNSFRMNG"/>
</dbReference>
<keyword evidence="6" id="KW-0342">GTP-binding</keyword>
<evidence type="ECO:0000256" key="8">
    <source>
        <dbReference type="ARBA" id="ARBA00023288"/>
    </source>
</evidence>